<dbReference type="SUPFAM" id="SSF109604">
    <property type="entry name" value="HD-domain/PDEase-like"/>
    <property type="match status" value="1"/>
</dbReference>
<dbReference type="Gene3D" id="1.10.3210.10">
    <property type="entry name" value="Hypothetical protein af1432"/>
    <property type="match status" value="1"/>
</dbReference>
<gene>
    <name evidence="2" type="ORF">VC35_12235</name>
</gene>
<protein>
    <submittedName>
        <fullName evidence="2">Phosphohydrolase</fullName>
    </submittedName>
</protein>
<feature type="domain" description="HD" evidence="1">
    <location>
        <begin position="30"/>
        <end position="108"/>
    </location>
</feature>
<evidence type="ECO:0000259" key="1">
    <source>
        <dbReference type="Pfam" id="PF01966"/>
    </source>
</evidence>
<dbReference type="InterPro" id="IPR006674">
    <property type="entry name" value="HD_domain"/>
</dbReference>
<dbReference type="EMBL" id="LACC01000014">
    <property type="protein sequence ID" value="KJZ46137.1"/>
    <property type="molecule type" value="Genomic_DNA"/>
</dbReference>
<accession>A0A0F4TRY5</accession>
<dbReference type="AlphaFoldDB" id="A0A0F4TRY5"/>
<dbReference type="OrthoDB" id="459260at2"/>
<keyword evidence="2" id="KW-0378">Hydrolase</keyword>
<name>A0A0F4TRY5_PSEFL</name>
<dbReference type="Proteomes" id="UP000033588">
    <property type="component" value="Unassembled WGS sequence"/>
</dbReference>
<dbReference type="RefSeq" id="WP_046040320.1">
    <property type="nucleotide sequence ID" value="NZ_LACC01000014.1"/>
</dbReference>
<proteinExistence type="predicted"/>
<reference evidence="2 3" key="1">
    <citation type="submission" date="2015-03" db="EMBL/GenBank/DDBJ databases">
        <title>Comparative genomics of Pseudomonas insights into diversity of traits involved in vanlence and defense.</title>
        <authorList>
            <person name="Qin Y."/>
        </authorList>
    </citation>
    <scope>NUCLEOTIDE SEQUENCE [LARGE SCALE GENOMIC DNA]</scope>
    <source>
        <strain evidence="2 3">C8</strain>
    </source>
</reference>
<organism evidence="2 3">
    <name type="scientific">Pseudomonas fluorescens</name>
    <dbReference type="NCBI Taxonomy" id="294"/>
    <lineage>
        <taxon>Bacteria</taxon>
        <taxon>Pseudomonadati</taxon>
        <taxon>Pseudomonadota</taxon>
        <taxon>Gammaproteobacteria</taxon>
        <taxon>Pseudomonadales</taxon>
        <taxon>Pseudomonadaceae</taxon>
        <taxon>Pseudomonas</taxon>
    </lineage>
</organism>
<dbReference type="GO" id="GO:0016787">
    <property type="term" value="F:hydrolase activity"/>
    <property type="evidence" value="ECO:0007669"/>
    <property type="project" value="UniProtKB-KW"/>
</dbReference>
<dbReference type="Pfam" id="PF01966">
    <property type="entry name" value="HD"/>
    <property type="match status" value="1"/>
</dbReference>
<evidence type="ECO:0000313" key="2">
    <source>
        <dbReference type="EMBL" id="KJZ46137.1"/>
    </source>
</evidence>
<sequence>MKPPLEFPLTDEILTSFALAIGADLQGYRNHIYRVLNFHGALRGADGLSPDAVQIAAAFHDMGIWTDDTLDYLPPSIALATEYLDNQQRPELKDEVSALILEHHKLRRYRGAYADSVEPFRQADLVDVSLGLVRFGLPRSFIKTVQATFPDHGFHSMLMKLSARQLIRSPLRPLPMLRW</sequence>
<comment type="caution">
    <text evidence="2">The sequence shown here is derived from an EMBL/GenBank/DDBJ whole genome shotgun (WGS) entry which is preliminary data.</text>
</comment>
<dbReference type="PATRIC" id="fig|294.132.peg.1195"/>
<evidence type="ECO:0000313" key="3">
    <source>
        <dbReference type="Proteomes" id="UP000033588"/>
    </source>
</evidence>